<dbReference type="InterPro" id="IPR000639">
    <property type="entry name" value="Epox_hydrolase-like"/>
</dbReference>
<comment type="caution">
    <text evidence="4">The sequence shown here is derived from an EMBL/GenBank/DDBJ whole genome shotgun (WGS) entry which is preliminary data.</text>
</comment>
<organism evidence="4 5">
    <name type="scientific">Steccherinum ochraceum</name>
    <dbReference type="NCBI Taxonomy" id="92696"/>
    <lineage>
        <taxon>Eukaryota</taxon>
        <taxon>Fungi</taxon>
        <taxon>Dikarya</taxon>
        <taxon>Basidiomycota</taxon>
        <taxon>Agaricomycotina</taxon>
        <taxon>Agaricomycetes</taxon>
        <taxon>Polyporales</taxon>
        <taxon>Steccherinaceae</taxon>
        <taxon>Steccherinum</taxon>
    </lineage>
</organism>
<dbReference type="InterPro" id="IPR000073">
    <property type="entry name" value="AB_hydrolase_1"/>
</dbReference>
<dbReference type="OrthoDB" id="284184at2759"/>
<gene>
    <name evidence="4" type="ORF">EIP91_011708</name>
</gene>
<dbReference type="STRING" id="92696.A0A4R0RQQ5"/>
<dbReference type="InterPro" id="IPR029058">
    <property type="entry name" value="AB_hydrolase_fold"/>
</dbReference>
<dbReference type="Gene3D" id="3.40.50.1820">
    <property type="entry name" value="alpha/beta hydrolase"/>
    <property type="match status" value="1"/>
</dbReference>
<dbReference type="PANTHER" id="PTHR43329">
    <property type="entry name" value="EPOXIDE HYDROLASE"/>
    <property type="match status" value="1"/>
</dbReference>
<dbReference type="AlphaFoldDB" id="A0A4R0RQQ5"/>
<dbReference type="Pfam" id="PF00561">
    <property type="entry name" value="Abhydrolase_1"/>
    <property type="match status" value="1"/>
</dbReference>
<dbReference type="SUPFAM" id="SSF53474">
    <property type="entry name" value="alpha/beta-Hydrolases"/>
    <property type="match status" value="1"/>
</dbReference>
<keyword evidence="5" id="KW-1185">Reference proteome</keyword>
<feature type="domain" description="AB hydrolase-1" evidence="3">
    <location>
        <begin position="30"/>
        <end position="310"/>
    </location>
</feature>
<evidence type="ECO:0000259" key="3">
    <source>
        <dbReference type="Pfam" id="PF00561"/>
    </source>
</evidence>
<sequence>MDPALFKTLKTSRGFDYRYYFSPATDSTKPTILFAHGFPCSAQDWRKVVPAFQTKGYGIVVPDMLGYDGTDKPTEVTAYRFSGLCQDLVDILDSHKLDKVVPIGTDWGSATCSRFAMFHPERTHATVLIGLGYFPCAPNMTYEEKMEESRRTVGYELFGYYEFFTEDDAPRVLDEHWDSFLSLLFSDDPSHWRTDMGPRGKFKEWVEHDRRSPLLSAMSLEDIERLSLVRKNGLAGPLNWYRTHTTNVTADDNKLIPPDHYAIQTPVLFVGCKRDAICVFSRELPPTQQFCKNLTVKEIDTGHWVLRENPEGLTQILLEWVEKL</sequence>
<dbReference type="EMBL" id="RWJN01000008">
    <property type="protein sequence ID" value="TCD71230.1"/>
    <property type="molecule type" value="Genomic_DNA"/>
</dbReference>
<proteinExistence type="inferred from homology"/>
<evidence type="ECO:0000256" key="1">
    <source>
        <dbReference type="ARBA" id="ARBA00022801"/>
    </source>
</evidence>
<evidence type="ECO:0000313" key="4">
    <source>
        <dbReference type="EMBL" id="TCD71230.1"/>
    </source>
</evidence>
<evidence type="ECO:0000256" key="2">
    <source>
        <dbReference type="ARBA" id="ARBA00038334"/>
    </source>
</evidence>
<dbReference type="PRINTS" id="PR00412">
    <property type="entry name" value="EPOXHYDRLASE"/>
</dbReference>
<protein>
    <recommendedName>
        <fullName evidence="3">AB hydrolase-1 domain-containing protein</fullName>
    </recommendedName>
</protein>
<evidence type="ECO:0000313" key="5">
    <source>
        <dbReference type="Proteomes" id="UP000292702"/>
    </source>
</evidence>
<accession>A0A4R0RQQ5</accession>
<name>A0A4R0RQQ5_9APHY</name>
<comment type="similarity">
    <text evidence="2">Belongs to the AB hydrolase superfamily. Epoxide hydrolase family.</text>
</comment>
<dbReference type="Proteomes" id="UP000292702">
    <property type="component" value="Unassembled WGS sequence"/>
</dbReference>
<reference evidence="4 5" key="1">
    <citation type="submission" date="2018-11" db="EMBL/GenBank/DDBJ databases">
        <title>Genome assembly of Steccherinum ochraceum LE-BIN_3174, the white-rot fungus of the Steccherinaceae family (The Residual Polyporoid clade, Polyporales, Basidiomycota).</title>
        <authorList>
            <person name="Fedorova T.V."/>
            <person name="Glazunova O.A."/>
            <person name="Landesman E.O."/>
            <person name="Moiseenko K.V."/>
            <person name="Psurtseva N.V."/>
            <person name="Savinova O.S."/>
            <person name="Shakhova N.V."/>
            <person name="Tyazhelova T.V."/>
            <person name="Vasina D.V."/>
        </authorList>
    </citation>
    <scope>NUCLEOTIDE SEQUENCE [LARGE SCALE GENOMIC DNA]</scope>
    <source>
        <strain evidence="4 5">LE-BIN_3174</strain>
    </source>
</reference>
<dbReference type="GO" id="GO:0016787">
    <property type="term" value="F:hydrolase activity"/>
    <property type="evidence" value="ECO:0007669"/>
    <property type="project" value="UniProtKB-KW"/>
</dbReference>
<dbReference type="PRINTS" id="PR00111">
    <property type="entry name" value="ABHYDROLASE"/>
</dbReference>
<keyword evidence="1" id="KW-0378">Hydrolase</keyword>